<feature type="region of interest" description="Disordered" evidence="1">
    <location>
        <begin position="424"/>
        <end position="460"/>
    </location>
</feature>
<dbReference type="AlphaFoldDB" id="B1TBS7"/>
<evidence type="ECO:0000313" key="2">
    <source>
        <dbReference type="EMBL" id="EDT38969.1"/>
    </source>
</evidence>
<dbReference type="EMBL" id="ABLK01000231">
    <property type="protein sequence ID" value="EDT38969.1"/>
    <property type="molecule type" value="Genomic_DNA"/>
</dbReference>
<feature type="compositionally biased region" description="Basic and acidic residues" evidence="1">
    <location>
        <begin position="424"/>
        <end position="452"/>
    </location>
</feature>
<evidence type="ECO:0000256" key="1">
    <source>
        <dbReference type="SAM" id="MobiDB-lite"/>
    </source>
</evidence>
<reference evidence="2 3" key="1">
    <citation type="submission" date="2008-03" db="EMBL/GenBank/DDBJ databases">
        <title>Sequencing of the draft genome and assembly of Burkholderia ambifaria MEX-5.</title>
        <authorList>
            <consortium name="US DOE Joint Genome Institute (JGI-PGF)"/>
            <person name="Copeland A."/>
            <person name="Lucas S."/>
            <person name="Lapidus A."/>
            <person name="Glavina del Rio T."/>
            <person name="Dalin E."/>
            <person name="Tice H."/>
            <person name="Bruce D."/>
            <person name="Goodwin L."/>
            <person name="Pitluck S."/>
            <person name="Larimer F."/>
            <person name="Land M.L."/>
            <person name="Hauser L."/>
            <person name="Tiedje J."/>
            <person name="Richardson P."/>
        </authorList>
    </citation>
    <scope>NUCLEOTIDE SEQUENCE [LARGE SCALE GENOMIC DNA]</scope>
    <source>
        <strain evidence="2 3">MEX-5</strain>
    </source>
</reference>
<protein>
    <submittedName>
        <fullName evidence="2">Uncharacterized protein</fullName>
    </submittedName>
</protein>
<evidence type="ECO:0000313" key="3">
    <source>
        <dbReference type="Proteomes" id="UP000004814"/>
    </source>
</evidence>
<accession>B1TBS7</accession>
<sequence>MIDRVAQQVHEHVLQRRADLAAHAMAVAVDMHDGRRLAEFGRERRQRFDHAAQRVANALRAELSQQAAHRIARREPVARVRRICAVEHAQALADMRTLDHQVVAAARPRRLAVAAERDRVDRRVVIDRLAHAGQVVHQRIAVPLGAAVRAAQRFVRLLRFMHDVGQVLKAVGARIALDRVHVAEQRRDDRVIRAFVLADHPLVLAEEALRAVHEVMELVLADRQNLADHLEAALLLAGLRGQLADLGHVAHAQHQPHDRVGLVGDRRPAQVKPLLAAVQHPLRDFVDEQVLVEREVHAVLAEACMHGCLDLRARVGADARSVEYERHQVASGDVARLEDGLEVSRILRMHDAAFDDGQDSLLHVLQHRLDVGRLLLQLRGVLLDLLDHPVERDDRMTDLVHPAHRHAAREVLARRDLAHRRLHPDQRARDLTVQHEAERGQQHDHRARDSRDRGRRGRQHAVQRADRVVLLAVLLDAQRVDDAFEFVAILRDVREQVSLRHLRLAVGLHLHGIVDRREVVRGAVLRLRDEALLRLPDRRLRLRVERRAQRGLFRLQLVARLRGGVRVGCVYQRHRRDLDVLHVGDEIRRRERARHDSLGNLTHLGRALARLVHGVHADRGQREKRQDD</sequence>
<proteinExistence type="predicted"/>
<dbReference type="Proteomes" id="UP000004814">
    <property type="component" value="Unassembled WGS sequence"/>
</dbReference>
<name>B1TBS7_9BURK</name>
<organism evidence="2 3">
    <name type="scientific">Burkholderia ambifaria MEX-5</name>
    <dbReference type="NCBI Taxonomy" id="396597"/>
    <lineage>
        <taxon>Bacteria</taxon>
        <taxon>Pseudomonadati</taxon>
        <taxon>Pseudomonadota</taxon>
        <taxon>Betaproteobacteria</taxon>
        <taxon>Burkholderiales</taxon>
        <taxon>Burkholderiaceae</taxon>
        <taxon>Burkholderia</taxon>
        <taxon>Burkholderia cepacia complex</taxon>
    </lineage>
</organism>
<gene>
    <name evidence="2" type="ORF">BamMEX5DRAFT_5243</name>
</gene>
<comment type="caution">
    <text evidence="2">The sequence shown here is derived from an EMBL/GenBank/DDBJ whole genome shotgun (WGS) entry which is preliminary data.</text>
</comment>